<reference evidence="6 7" key="1">
    <citation type="submission" date="2021-01" db="EMBL/GenBank/DDBJ databases">
        <title>Streptomyces acididurans sp. nov., isolated from a peat swamp forest soil.</title>
        <authorList>
            <person name="Chantavorakit T."/>
            <person name="Duangmal K."/>
        </authorList>
    </citation>
    <scope>NUCLEOTIDE SEQUENCE [LARGE SCALE GENOMIC DNA]</scope>
    <source>
        <strain evidence="6 7">KK5PA1</strain>
    </source>
</reference>
<gene>
    <name evidence="6" type="ORF">ITX44_27405</name>
</gene>
<keyword evidence="7" id="KW-1185">Reference proteome</keyword>
<dbReference type="EMBL" id="JADKYB010000016">
    <property type="protein sequence ID" value="MBM9508216.1"/>
    <property type="molecule type" value="Genomic_DNA"/>
</dbReference>
<evidence type="ECO:0000256" key="3">
    <source>
        <dbReference type="ARBA" id="ARBA00023002"/>
    </source>
</evidence>
<keyword evidence="1" id="KW-0285">Flavoprotein</keyword>
<keyword evidence="4" id="KW-0503">Monooxygenase</keyword>
<feature type="domain" description="Luciferase-like" evidence="5">
    <location>
        <begin position="41"/>
        <end position="234"/>
    </location>
</feature>
<evidence type="ECO:0000259" key="5">
    <source>
        <dbReference type="Pfam" id="PF00296"/>
    </source>
</evidence>
<name>A0ABS2TZ01_9ACTN</name>
<dbReference type="SUPFAM" id="SSF51679">
    <property type="entry name" value="Bacterial luciferase-like"/>
    <property type="match status" value="1"/>
</dbReference>
<evidence type="ECO:0000313" key="7">
    <source>
        <dbReference type="Proteomes" id="UP000749040"/>
    </source>
</evidence>
<dbReference type="RefSeq" id="WP_205360077.1">
    <property type="nucleotide sequence ID" value="NZ_JADKYB010000016.1"/>
</dbReference>
<proteinExistence type="predicted"/>
<keyword evidence="3" id="KW-0560">Oxidoreductase</keyword>
<dbReference type="Proteomes" id="UP000749040">
    <property type="component" value="Unassembled WGS sequence"/>
</dbReference>
<dbReference type="Gene3D" id="3.20.20.30">
    <property type="entry name" value="Luciferase-like domain"/>
    <property type="match status" value="1"/>
</dbReference>
<sequence length="369" mass="37933">MPGPDKGAGRGGTLHLALEADGDGAHPAAGRIASVPPADAVGPQALHRTVAAAEAGGFALATFADGPLPPGGRWRPEAGVRAAYVSTLTDRIGLAPVLHATVTEPFHLATQLASLDHASRGRAAWVVGAANDAEAQGTVGARPLDAKALRREIADVIDVARALWDSWEDDAVIKDVATGRFLDWRKVHHVDFRGARFDVKGPLITPRPPQGQIVVLAPDHLGAGGRADIALVGQPDAEGVAAAAAVAREAGAPLVFAEVEVLLDTSVPAAERFAALDAVAPWQETGRLRHVGTAAGLRDLLGALAGSVDGVRLVPAELAVDLPVLTRQVLPALAEAGLHVPPRPGATLRETLGLPRPVSRFARAAATTS</sequence>
<dbReference type="InterPro" id="IPR011251">
    <property type="entry name" value="Luciferase-like_dom"/>
</dbReference>
<dbReference type="Pfam" id="PF00296">
    <property type="entry name" value="Bac_luciferase"/>
    <property type="match status" value="1"/>
</dbReference>
<organism evidence="6 7">
    <name type="scientific">Actinacidiphila acididurans</name>
    <dbReference type="NCBI Taxonomy" id="2784346"/>
    <lineage>
        <taxon>Bacteria</taxon>
        <taxon>Bacillati</taxon>
        <taxon>Actinomycetota</taxon>
        <taxon>Actinomycetes</taxon>
        <taxon>Kitasatosporales</taxon>
        <taxon>Streptomycetaceae</taxon>
        <taxon>Actinacidiphila</taxon>
    </lineage>
</organism>
<accession>A0ABS2TZ01</accession>
<comment type="caution">
    <text evidence="6">The sequence shown here is derived from an EMBL/GenBank/DDBJ whole genome shotgun (WGS) entry which is preliminary data.</text>
</comment>
<keyword evidence="2" id="KW-0288">FMN</keyword>
<protein>
    <submittedName>
        <fullName evidence="6">LLM class flavin-dependent oxidoreductase</fullName>
    </submittedName>
</protein>
<evidence type="ECO:0000256" key="4">
    <source>
        <dbReference type="ARBA" id="ARBA00023033"/>
    </source>
</evidence>
<dbReference type="PANTHER" id="PTHR30011:SF16">
    <property type="entry name" value="C2H2 FINGER DOMAIN TRANSCRIPTION FACTOR (EUROFUNG)-RELATED"/>
    <property type="match status" value="1"/>
</dbReference>
<evidence type="ECO:0000256" key="2">
    <source>
        <dbReference type="ARBA" id="ARBA00022643"/>
    </source>
</evidence>
<evidence type="ECO:0000256" key="1">
    <source>
        <dbReference type="ARBA" id="ARBA00022630"/>
    </source>
</evidence>
<dbReference type="PANTHER" id="PTHR30011">
    <property type="entry name" value="ALKANESULFONATE MONOOXYGENASE-RELATED"/>
    <property type="match status" value="1"/>
</dbReference>
<dbReference type="InterPro" id="IPR036661">
    <property type="entry name" value="Luciferase-like_sf"/>
</dbReference>
<evidence type="ECO:0000313" key="6">
    <source>
        <dbReference type="EMBL" id="MBM9508216.1"/>
    </source>
</evidence>
<dbReference type="InterPro" id="IPR051260">
    <property type="entry name" value="Diverse_substr_monoxygenases"/>
</dbReference>